<dbReference type="PROSITE" id="PS51779">
    <property type="entry name" value="POTRA"/>
    <property type="match status" value="4"/>
</dbReference>
<dbReference type="EMBL" id="CP040602">
    <property type="protein sequence ID" value="QCU90189.1"/>
    <property type="molecule type" value="Genomic_DNA"/>
</dbReference>
<comment type="similarity">
    <text evidence="8">Belongs to the BamA family.</text>
</comment>
<feature type="chain" id="PRO_5021054160" description="Outer membrane protein assembly factor BamA" evidence="8">
    <location>
        <begin position="31"/>
        <end position="763"/>
    </location>
</feature>
<sequence length="763" mass="84248" precursor="true">MVNMSQQTFKNKVLSAAITSILFTPAIANAFTVNQIKVEGAKKIGQETVTSYLNVNKGSDLDAQAIQDSIQRLYKTGFFQDVALFEGANGTLIVKVVERPSIAEITFEGNELIETEALTTALDTIGLKKGRVYNNAQLDQVIVDLKRRYQNQGYYAASIDIQTSEMDRDRVAIKVVINEGEPATIGRINLVGNNIYSDDRLKAKMQMEEGGDDKYSKPKMEADIETIKSFYMDNGYADFKVRSSQVSISADQTKVFTTINMTEGAQFKIDQVDYIGELIIGRDEVEQLVDVKAGDIFSRSKIIDAVNKIRDRLSEEGYAFAEVAPETLIDRENNTISLNFKVEPKKRVYIRRIEIEGNTRTRDHVIRREMRQMESAPYSLKSVRQSKERIQRLGFFLTSDVQTERVSEDQVDLIVKVEEQPTGSFTAGIGYSQVDGASFNVGVSERNFIGSGHQLDFKVASSAARKTADIGVTNPYFTEDGVSLGVGFYYSEIDATELDVADYTTNNLGVRTSLGYPISETDSLNYGLKFDNQDLVCANTFTYCNDYVAQNGKSNSAVLFTMGWNHNSTNAFYFPTEGHKTSLSLEAAIPATTDAPFYKVYASESWFTPISENFTLQLKTGLAFGDGYGELTELPFFERFYAGGIGSVRGFEPNSLGPQFDYATDGSSSPAGGAVKFNGTVGIVSPVPLIEDSSNARITMFFDFGNVYTDFDAVDLAELRAAVGLGVSWITPVGPLTFSLARAVATKEDDQLQNFQFTLGAGF</sequence>
<dbReference type="Pfam" id="PF01103">
    <property type="entry name" value="Omp85"/>
    <property type="match status" value="1"/>
</dbReference>
<keyword evidence="6 8" id="KW-0472">Membrane</keyword>
<keyword evidence="12" id="KW-1185">Reference proteome</keyword>
<dbReference type="InterPro" id="IPR034746">
    <property type="entry name" value="POTRA"/>
</dbReference>
<organism evidence="11 12">
    <name type="scientific">Thiomicrorhabdus sediminis</name>
    <dbReference type="NCBI Taxonomy" id="2580412"/>
    <lineage>
        <taxon>Bacteria</taxon>
        <taxon>Pseudomonadati</taxon>
        <taxon>Pseudomonadota</taxon>
        <taxon>Gammaproteobacteria</taxon>
        <taxon>Thiotrichales</taxon>
        <taxon>Piscirickettsiaceae</taxon>
        <taxon>Thiomicrorhabdus</taxon>
    </lineage>
</organism>
<feature type="domain" description="POTRA" evidence="10">
    <location>
        <begin position="348"/>
        <end position="420"/>
    </location>
</feature>
<dbReference type="OrthoDB" id="9803054at2"/>
<proteinExistence type="inferred from homology"/>
<dbReference type="Gene3D" id="2.40.160.50">
    <property type="entry name" value="membrane protein fhac: a member of the omp85/tpsb transporter family"/>
    <property type="match status" value="1"/>
</dbReference>
<evidence type="ECO:0000259" key="10">
    <source>
        <dbReference type="PROSITE" id="PS51779"/>
    </source>
</evidence>
<feature type="domain" description="POTRA" evidence="10">
    <location>
        <begin position="100"/>
        <end position="180"/>
    </location>
</feature>
<dbReference type="InterPro" id="IPR023707">
    <property type="entry name" value="OM_assembly_BamA"/>
</dbReference>
<dbReference type="GO" id="GO:0009279">
    <property type="term" value="C:cell outer membrane"/>
    <property type="evidence" value="ECO:0007669"/>
    <property type="project" value="UniProtKB-SubCell"/>
</dbReference>
<evidence type="ECO:0000256" key="9">
    <source>
        <dbReference type="NCBIfam" id="TIGR03303"/>
    </source>
</evidence>
<dbReference type="InterPro" id="IPR010827">
    <property type="entry name" value="BamA/TamA_POTRA"/>
</dbReference>
<keyword evidence="5 8" id="KW-0677">Repeat</keyword>
<dbReference type="Gene3D" id="3.10.20.310">
    <property type="entry name" value="membrane protein fhac"/>
    <property type="match status" value="5"/>
</dbReference>
<accession>A0A4P9K5E5</accession>
<comment type="function">
    <text evidence="8">Part of the outer membrane protein assembly complex, which is involved in assembly and insertion of beta-barrel proteins into the outer membrane.</text>
</comment>
<evidence type="ECO:0000256" key="5">
    <source>
        <dbReference type="ARBA" id="ARBA00022737"/>
    </source>
</evidence>
<feature type="signal peptide" evidence="8">
    <location>
        <begin position="1"/>
        <end position="30"/>
    </location>
</feature>
<dbReference type="InterPro" id="IPR000184">
    <property type="entry name" value="Bac_surfAg_D15"/>
</dbReference>
<dbReference type="AlphaFoldDB" id="A0A4P9K5E5"/>
<dbReference type="Proteomes" id="UP000304864">
    <property type="component" value="Chromosome"/>
</dbReference>
<evidence type="ECO:0000256" key="4">
    <source>
        <dbReference type="ARBA" id="ARBA00022729"/>
    </source>
</evidence>
<dbReference type="GO" id="GO:0051205">
    <property type="term" value="P:protein insertion into membrane"/>
    <property type="evidence" value="ECO:0007669"/>
    <property type="project" value="UniProtKB-UniRule"/>
</dbReference>
<gene>
    <name evidence="8 11" type="primary">bamA</name>
    <name evidence="11" type="ORF">FE785_05875</name>
</gene>
<dbReference type="GO" id="GO:0043165">
    <property type="term" value="P:Gram-negative-bacterium-type cell outer membrane assembly"/>
    <property type="evidence" value="ECO:0007669"/>
    <property type="project" value="UniProtKB-UniRule"/>
</dbReference>
<keyword evidence="2 8" id="KW-1134">Transmembrane beta strand</keyword>
<evidence type="ECO:0000256" key="8">
    <source>
        <dbReference type="HAMAP-Rule" id="MF_01430"/>
    </source>
</evidence>
<name>A0A4P9K5E5_9GAMM</name>
<evidence type="ECO:0000256" key="7">
    <source>
        <dbReference type="ARBA" id="ARBA00023237"/>
    </source>
</evidence>
<dbReference type="Pfam" id="PF07244">
    <property type="entry name" value="POTRA"/>
    <property type="match status" value="5"/>
</dbReference>
<dbReference type="KEGG" id="thig:FE785_05875"/>
<feature type="domain" description="POTRA" evidence="10">
    <location>
        <begin position="31"/>
        <end position="99"/>
    </location>
</feature>
<keyword evidence="7 8" id="KW-0998">Cell outer membrane</keyword>
<dbReference type="PIRSF" id="PIRSF006076">
    <property type="entry name" value="OM_assembly_OMP85"/>
    <property type="match status" value="1"/>
</dbReference>
<comment type="subcellular location">
    <subcellularLocation>
        <location evidence="8">Cell outer membrane</location>
    </subcellularLocation>
    <subcellularLocation>
        <location evidence="1">Membrane</location>
    </subcellularLocation>
</comment>
<keyword evidence="4 8" id="KW-0732">Signal</keyword>
<keyword evidence="3 8" id="KW-0812">Transmembrane</keyword>
<evidence type="ECO:0000256" key="1">
    <source>
        <dbReference type="ARBA" id="ARBA00004370"/>
    </source>
</evidence>
<evidence type="ECO:0000256" key="6">
    <source>
        <dbReference type="ARBA" id="ARBA00023136"/>
    </source>
</evidence>
<evidence type="ECO:0000256" key="2">
    <source>
        <dbReference type="ARBA" id="ARBA00022452"/>
    </source>
</evidence>
<evidence type="ECO:0000256" key="3">
    <source>
        <dbReference type="ARBA" id="ARBA00022692"/>
    </source>
</evidence>
<protein>
    <recommendedName>
        <fullName evidence="8 9">Outer membrane protein assembly factor BamA</fullName>
    </recommendedName>
</protein>
<feature type="domain" description="POTRA" evidence="10">
    <location>
        <begin position="267"/>
        <end position="345"/>
    </location>
</feature>
<comment type="subunit">
    <text evidence="8">Part of the Bam complex.</text>
</comment>
<dbReference type="HAMAP" id="MF_01430">
    <property type="entry name" value="OM_assembly_BamA"/>
    <property type="match status" value="1"/>
</dbReference>
<dbReference type="NCBIfam" id="TIGR03303">
    <property type="entry name" value="OM_YaeT"/>
    <property type="match status" value="1"/>
</dbReference>
<evidence type="ECO:0000313" key="11">
    <source>
        <dbReference type="EMBL" id="QCU90189.1"/>
    </source>
</evidence>
<reference evidence="11 12" key="1">
    <citation type="submission" date="2019-05" db="EMBL/GenBank/DDBJ databases">
        <title>Thiomicrorhabdus sediminis sp. nov, a novel sulfur-oxidizing bacterium isolated from coastal sediment.</title>
        <authorList>
            <person name="Liu X."/>
        </authorList>
    </citation>
    <scope>NUCLEOTIDE SEQUENCE [LARGE SCALE GENOMIC DNA]</scope>
    <source>
        <strain evidence="11 12">G1</strain>
    </source>
</reference>
<dbReference type="PANTHER" id="PTHR12815">
    <property type="entry name" value="SORTING AND ASSEMBLY MACHINERY SAMM50 PROTEIN FAMILY MEMBER"/>
    <property type="match status" value="1"/>
</dbReference>
<dbReference type="InterPro" id="IPR039910">
    <property type="entry name" value="D15-like"/>
</dbReference>
<evidence type="ECO:0000313" key="12">
    <source>
        <dbReference type="Proteomes" id="UP000304864"/>
    </source>
</evidence>
<dbReference type="PANTHER" id="PTHR12815:SF23">
    <property type="entry name" value="OUTER MEMBRANE PROTEIN ASSEMBLY FACTOR BAMA"/>
    <property type="match status" value="1"/>
</dbReference>